<reference evidence="8" key="1">
    <citation type="submission" date="2021-06" db="EMBL/GenBank/DDBJ databases">
        <authorList>
            <consortium name="Wellcome Sanger Institute Data Sharing"/>
        </authorList>
    </citation>
    <scope>NUCLEOTIDE SEQUENCE [LARGE SCALE GENOMIC DNA]</scope>
</reference>
<dbReference type="AlphaFoldDB" id="A0A8C4XAR1"/>
<comment type="subcellular location">
    <subcellularLocation>
        <location evidence="1">Membrane</location>
        <topology evidence="1">Multi-pass membrane protein</topology>
    </subcellularLocation>
</comment>
<evidence type="ECO:0000313" key="8">
    <source>
        <dbReference type="Ensembl" id="ENSECRP00000018089.1"/>
    </source>
</evidence>
<evidence type="ECO:0000313" key="9">
    <source>
        <dbReference type="Proteomes" id="UP000694620"/>
    </source>
</evidence>
<dbReference type="GO" id="GO:0022857">
    <property type="term" value="F:transmembrane transporter activity"/>
    <property type="evidence" value="ECO:0007669"/>
    <property type="project" value="InterPro"/>
</dbReference>
<dbReference type="GeneTree" id="ENSGT00830000128422"/>
<evidence type="ECO:0000256" key="3">
    <source>
        <dbReference type="ARBA" id="ARBA00022448"/>
    </source>
</evidence>
<keyword evidence="4 7" id="KW-0812">Transmembrane</keyword>
<evidence type="ECO:0000256" key="1">
    <source>
        <dbReference type="ARBA" id="ARBA00004141"/>
    </source>
</evidence>
<organism evidence="8 9">
    <name type="scientific">Erpetoichthys calabaricus</name>
    <name type="common">Rope fish</name>
    <name type="synonym">Calamoichthys calabaricus</name>
    <dbReference type="NCBI Taxonomy" id="27687"/>
    <lineage>
        <taxon>Eukaryota</taxon>
        <taxon>Metazoa</taxon>
        <taxon>Chordata</taxon>
        <taxon>Craniata</taxon>
        <taxon>Vertebrata</taxon>
        <taxon>Euteleostomi</taxon>
        <taxon>Actinopterygii</taxon>
        <taxon>Polypteriformes</taxon>
        <taxon>Polypteridae</taxon>
        <taxon>Erpetoichthys</taxon>
    </lineage>
</organism>
<feature type="transmembrane region" description="Helical" evidence="7">
    <location>
        <begin position="181"/>
        <end position="203"/>
    </location>
</feature>
<dbReference type="GO" id="GO:0031526">
    <property type="term" value="C:brush border membrane"/>
    <property type="evidence" value="ECO:0007669"/>
    <property type="project" value="TreeGrafter"/>
</dbReference>
<reference evidence="8" key="2">
    <citation type="submission" date="2025-08" db="UniProtKB">
        <authorList>
            <consortium name="Ensembl"/>
        </authorList>
    </citation>
    <scope>IDENTIFICATION</scope>
</reference>
<evidence type="ECO:0000256" key="2">
    <source>
        <dbReference type="ARBA" id="ARBA00008335"/>
    </source>
</evidence>
<protein>
    <submittedName>
        <fullName evidence="8">Major facilitator superfamily domain containing 10</fullName>
    </submittedName>
</protein>
<comment type="similarity">
    <text evidence="2">Belongs to the major facilitator superfamily.</text>
</comment>
<feature type="transmembrane region" description="Helical" evidence="7">
    <location>
        <begin position="209"/>
        <end position="227"/>
    </location>
</feature>
<feature type="transmembrane region" description="Helical" evidence="7">
    <location>
        <begin position="28"/>
        <end position="50"/>
    </location>
</feature>
<dbReference type="Pfam" id="PF07690">
    <property type="entry name" value="MFS_1"/>
    <property type="match status" value="1"/>
</dbReference>
<feature type="transmembrane region" description="Helical" evidence="7">
    <location>
        <begin position="296"/>
        <end position="314"/>
    </location>
</feature>
<dbReference type="PANTHER" id="PTHR23504:SF31">
    <property type="entry name" value="MAJOR FACILITATOR SUPERFAMILY DOMAIN-CONTAINING PROTEIN 10"/>
    <property type="match status" value="1"/>
</dbReference>
<keyword evidence="9" id="KW-1185">Reference proteome</keyword>
<dbReference type="Ensembl" id="ENSECRT00000018455.1">
    <property type="protein sequence ID" value="ENSECRP00000018089.1"/>
    <property type="gene ID" value="ENSECRG00000012071.1"/>
</dbReference>
<keyword evidence="3" id="KW-0813">Transport</keyword>
<dbReference type="InterPro" id="IPR011701">
    <property type="entry name" value="MFS"/>
</dbReference>
<sequence length="344" mass="38624">YSWGGGVGCLPGYRPKPIGQADDGSSRVITVVFLALLIDLLGFTLILPLLPSIMDYYGRTDDGIYRTLQNTVDWFSEKVGVPEERKYNSVLFGATLFIVSLQLQTNTHLPGPFTNGTTQTQPIPHMLCLGLMASYALWAVSRSFSIFLLSRVIGGICKGNVSLCTAIIADLPSPSQRSKGMAMIGVAFSLGFTFGPMIGAYFASEPHHLHVSTNCLHFFLLCFLVTFRKKKPEIEINTIFVDYTNVFFLLICYLGLQNLKILGLVYFLYLFLFSGLEYTLSFLTHQRFQFNSMQQGKMFFFIGITMAVIQGGYARRIEPGREIKTIKRVSENTVYRLEKYLFAS</sequence>
<proteinExistence type="inferred from homology"/>
<keyword evidence="6 7" id="KW-0472">Membrane</keyword>
<keyword evidence="5 7" id="KW-1133">Transmembrane helix</keyword>
<feature type="transmembrane region" description="Helical" evidence="7">
    <location>
        <begin position="123"/>
        <end position="141"/>
    </location>
</feature>
<name>A0A8C4XAR1_ERPCA</name>
<dbReference type="SUPFAM" id="SSF103473">
    <property type="entry name" value="MFS general substrate transporter"/>
    <property type="match status" value="1"/>
</dbReference>
<dbReference type="PANTHER" id="PTHR23504">
    <property type="entry name" value="MAJOR FACILITATOR SUPERFAMILY DOMAIN-CONTAINING PROTEIN 10"/>
    <property type="match status" value="1"/>
</dbReference>
<evidence type="ECO:0000256" key="5">
    <source>
        <dbReference type="ARBA" id="ARBA00022989"/>
    </source>
</evidence>
<feature type="transmembrane region" description="Helical" evidence="7">
    <location>
        <begin position="239"/>
        <end position="256"/>
    </location>
</feature>
<accession>A0A8C4XAR1</accession>
<feature type="transmembrane region" description="Helical" evidence="7">
    <location>
        <begin position="87"/>
        <end position="103"/>
    </location>
</feature>
<feature type="transmembrane region" description="Helical" evidence="7">
    <location>
        <begin position="262"/>
        <end position="284"/>
    </location>
</feature>
<dbReference type="Gene3D" id="1.20.1250.20">
    <property type="entry name" value="MFS general substrate transporter like domains"/>
    <property type="match status" value="1"/>
</dbReference>
<reference evidence="8" key="3">
    <citation type="submission" date="2025-09" db="UniProtKB">
        <authorList>
            <consortium name="Ensembl"/>
        </authorList>
    </citation>
    <scope>IDENTIFICATION</scope>
</reference>
<evidence type="ECO:0000256" key="7">
    <source>
        <dbReference type="SAM" id="Phobius"/>
    </source>
</evidence>
<dbReference type="Proteomes" id="UP000694620">
    <property type="component" value="Chromosome 5"/>
</dbReference>
<evidence type="ECO:0000256" key="6">
    <source>
        <dbReference type="ARBA" id="ARBA00023136"/>
    </source>
</evidence>
<dbReference type="InterPro" id="IPR036259">
    <property type="entry name" value="MFS_trans_sf"/>
</dbReference>
<evidence type="ECO:0000256" key="4">
    <source>
        <dbReference type="ARBA" id="ARBA00022692"/>
    </source>
</evidence>